<dbReference type="Proteomes" id="UP000317646">
    <property type="component" value="Unassembled WGS sequence"/>
</dbReference>
<evidence type="ECO:0000313" key="2">
    <source>
        <dbReference type="EMBL" id="TPG64384.1"/>
    </source>
</evidence>
<evidence type="ECO:0000256" key="1">
    <source>
        <dbReference type="SAM" id="MobiDB-lite"/>
    </source>
</evidence>
<reference evidence="2 3" key="1">
    <citation type="journal article" date="2019" name="Environ. Microbiol.">
        <title>Species interactions and distinct microbial communities in high Arctic permafrost affected cryosols are associated with the CH4 and CO2 gas fluxes.</title>
        <authorList>
            <person name="Altshuler I."/>
            <person name="Hamel J."/>
            <person name="Turney S."/>
            <person name="Magnuson E."/>
            <person name="Levesque R."/>
            <person name="Greer C."/>
            <person name="Whyte L.G."/>
        </authorList>
    </citation>
    <scope>NUCLEOTIDE SEQUENCE [LARGE SCALE GENOMIC DNA]</scope>
    <source>
        <strain evidence="2 3">S9.2P</strain>
    </source>
</reference>
<accession>A0A502GR73</accession>
<dbReference type="AlphaFoldDB" id="A0A502GR73"/>
<proteinExistence type="predicted"/>
<keyword evidence="3" id="KW-1185">Reference proteome</keyword>
<dbReference type="OrthoDB" id="894381at2"/>
<protein>
    <submittedName>
        <fullName evidence="2">Uncharacterized protein</fullName>
    </submittedName>
</protein>
<dbReference type="EMBL" id="RCYZ01000006">
    <property type="protein sequence ID" value="TPG64384.1"/>
    <property type="molecule type" value="Genomic_DNA"/>
</dbReference>
<feature type="region of interest" description="Disordered" evidence="1">
    <location>
        <begin position="1"/>
        <end position="172"/>
    </location>
</feature>
<feature type="compositionally biased region" description="Basic and acidic residues" evidence="1">
    <location>
        <begin position="122"/>
        <end position="133"/>
    </location>
</feature>
<gene>
    <name evidence="2" type="ORF">EAH73_14475</name>
</gene>
<organism evidence="2 3">
    <name type="scientific">Hymenobacter nivis</name>
    <dbReference type="NCBI Taxonomy" id="1850093"/>
    <lineage>
        <taxon>Bacteria</taxon>
        <taxon>Pseudomonadati</taxon>
        <taxon>Bacteroidota</taxon>
        <taxon>Cytophagia</taxon>
        <taxon>Cytophagales</taxon>
        <taxon>Hymenobacteraceae</taxon>
        <taxon>Hymenobacter</taxon>
    </lineage>
</organism>
<sequence>MPVDPNNRPIRVINDDTTDEEMRAGHHIPNADPPKNEAARGGFGNRDGKQGFGSDTAGGSTALGVNENADDMAPPADNMRSDDEGRADRANQDLPARATYDDDPDLVAVHNAGGPVDELDADDRRKGPDEMENPKSNVGMGEMEPKPLKPITGTDTNAELTDFNASDTAIDQ</sequence>
<dbReference type="RefSeq" id="WP_140467787.1">
    <property type="nucleotide sequence ID" value="NZ_RCYZ01000006.1"/>
</dbReference>
<evidence type="ECO:0000313" key="3">
    <source>
        <dbReference type="Proteomes" id="UP000317646"/>
    </source>
</evidence>
<feature type="compositionally biased region" description="Basic and acidic residues" evidence="1">
    <location>
        <begin position="79"/>
        <end position="91"/>
    </location>
</feature>
<comment type="caution">
    <text evidence="2">The sequence shown here is derived from an EMBL/GenBank/DDBJ whole genome shotgun (WGS) entry which is preliminary data.</text>
</comment>
<feature type="compositionally biased region" description="Polar residues" evidence="1">
    <location>
        <begin position="153"/>
        <end position="172"/>
    </location>
</feature>
<name>A0A502GR73_9BACT</name>